<dbReference type="InterPro" id="IPR043917">
    <property type="entry name" value="DUF5753"/>
</dbReference>
<sequence length="327" mass="36286">MPPQQQSPILRRRRLGIELRKYREAAGLTGDQVIERIGWASASKLSRLENGRSRPELRDVLDLLEIYGVTESERDEVVAIVRGAGDMRSWLRRYPTMTPRQRQYAELEAGCAEIREYSPVIIPGLLQTQEYARVRFTSSQPLNDPDDREAGDAADPDTEVQARLSRQRLLYDEAVPPEYTAIIEAAALGPRAGSAEVMRGQLAHLCKLAELPHVTIRILPQDVVMPGHYLPHTGFSVYRFADPRDPETVAIEGLSLNFMVSERKELNGYKVLFEWLQAAALSADATKSWLADAAGRGSGGAESGARVRGAALPPPQRTPHAGRLTEQ</sequence>
<dbReference type="Proteomes" id="UP001589894">
    <property type="component" value="Unassembled WGS sequence"/>
</dbReference>
<dbReference type="CDD" id="cd00093">
    <property type="entry name" value="HTH_XRE"/>
    <property type="match status" value="1"/>
</dbReference>
<evidence type="ECO:0000313" key="4">
    <source>
        <dbReference type="Proteomes" id="UP001589894"/>
    </source>
</evidence>
<comment type="caution">
    <text evidence="3">The sequence shown here is derived from an EMBL/GenBank/DDBJ whole genome shotgun (WGS) entry which is preliminary data.</text>
</comment>
<accession>A0ABV6NY70</accession>
<dbReference type="InterPro" id="IPR010982">
    <property type="entry name" value="Lambda_DNA-bd_dom_sf"/>
</dbReference>
<protein>
    <submittedName>
        <fullName evidence="3">Helix-turn-helix domain-containing protein</fullName>
    </submittedName>
</protein>
<feature type="domain" description="HTH cro/C1-type" evidence="2">
    <location>
        <begin position="19"/>
        <end position="74"/>
    </location>
</feature>
<evidence type="ECO:0000313" key="3">
    <source>
        <dbReference type="EMBL" id="MFC0565354.1"/>
    </source>
</evidence>
<proteinExistence type="predicted"/>
<dbReference type="SUPFAM" id="SSF47413">
    <property type="entry name" value="lambda repressor-like DNA-binding domains"/>
    <property type="match status" value="1"/>
</dbReference>
<dbReference type="PROSITE" id="PS50943">
    <property type="entry name" value="HTH_CROC1"/>
    <property type="match status" value="1"/>
</dbReference>
<feature type="region of interest" description="Disordered" evidence="1">
    <location>
        <begin position="137"/>
        <end position="159"/>
    </location>
</feature>
<feature type="region of interest" description="Disordered" evidence="1">
    <location>
        <begin position="292"/>
        <end position="327"/>
    </location>
</feature>
<dbReference type="Pfam" id="PF13560">
    <property type="entry name" value="HTH_31"/>
    <property type="match status" value="1"/>
</dbReference>
<feature type="compositionally biased region" description="Acidic residues" evidence="1">
    <location>
        <begin position="144"/>
        <end position="158"/>
    </location>
</feature>
<reference evidence="3 4" key="1">
    <citation type="submission" date="2024-09" db="EMBL/GenBank/DDBJ databases">
        <authorList>
            <person name="Sun Q."/>
            <person name="Mori K."/>
        </authorList>
    </citation>
    <scope>NUCLEOTIDE SEQUENCE [LARGE SCALE GENOMIC DNA]</scope>
    <source>
        <strain evidence="3 4">TBRC 2205</strain>
    </source>
</reference>
<dbReference type="Pfam" id="PF19054">
    <property type="entry name" value="DUF5753"/>
    <property type="match status" value="1"/>
</dbReference>
<keyword evidence="4" id="KW-1185">Reference proteome</keyword>
<dbReference type="InterPro" id="IPR001387">
    <property type="entry name" value="Cro/C1-type_HTH"/>
</dbReference>
<evidence type="ECO:0000256" key="1">
    <source>
        <dbReference type="SAM" id="MobiDB-lite"/>
    </source>
</evidence>
<dbReference type="RefSeq" id="WP_377339094.1">
    <property type="nucleotide sequence ID" value="NZ_JBHLUE010000011.1"/>
</dbReference>
<evidence type="ECO:0000259" key="2">
    <source>
        <dbReference type="PROSITE" id="PS50943"/>
    </source>
</evidence>
<gene>
    <name evidence="3" type="ORF">ACFFHU_14565</name>
</gene>
<dbReference type="SMART" id="SM00530">
    <property type="entry name" value="HTH_XRE"/>
    <property type="match status" value="1"/>
</dbReference>
<organism evidence="3 4">
    <name type="scientific">Plantactinospora siamensis</name>
    <dbReference type="NCBI Taxonomy" id="555372"/>
    <lineage>
        <taxon>Bacteria</taxon>
        <taxon>Bacillati</taxon>
        <taxon>Actinomycetota</taxon>
        <taxon>Actinomycetes</taxon>
        <taxon>Micromonosporales</taxon>
        <taxon>Micromonosporaceae</taxon>
        <taxon>Plantactinospora</taxon>
    </lineage>
</organism>
<dbReference type="Gene3D" id="1.10.260.40">
    <property type="entry name" value="lambda repressor-like DNA-binding domains"/>
    <property type="match status" value="1"/>
</dbReference>
<name>A0ABV6NY70_9ACTN</name>
<dbReference type="EMBL" id="JBHLUE010000011">
    <property type="protein sequence ID" value="MFC0565354.1"/>
    <property type="molecule type" value="Genomic_DNA"/>
</dbReference>